<proteinExistence type="evidence at transcript level"/>
<evidence type="ECO:0000313" key="1">
    <source>
        <dbReference type="EMBL" id="AAM63671.1"/>
    </source>
</evidence>
<dbReference type="EMBL" id="AY086612">
    <property type="protein sequence ID" value="AAM63671.1"/>
    <property type="molecule type" value="mRNA"/>
</dbReference>
<reference evidence="1" key="3">
    <citation type="journal article" date="2006" name="Plant Mol. Biol.">
        <title>Features of Arabidopsis genes and genome discovered using full-length cDNAs.</title>
        <authorList>
            <person name="Alexandrov N.N."/>
            <person name="Troukhan M.E."/>
            <person name="Brover V.V."/>
            <person name="Tatarinova T."/>
            <person name="Flavell R.B."/>
            <person name="Feldmann K.A."/>
        </authorList>
    </citation>
    <scope>NUCLEOTIDE SEQUENCE</scope>
</reference>
<sequence length="75" mass="8045">MAGPAKYHSFLVSTLNSLTKPPTVVIGGISSTDKKGRSERSSAAVRSVSVISLSFAILRERDGEIKGGRRLRTNE</sequence>
<protein>
    <submittedName>
        <fullName evidence="1">Uncharacterized protein</fullName>
    </submittedName>
</protein>
<reference evidence="1" key="1">
    <citation type="journal article" date="2002" name="Genome Biol.">
        <title>Full-length messenger RNA sequences greatly improve genome annotation.</title>
        <authorList>
            <person name="Haas B.J."/>
            <person name="Volfovsky N."/>
            <person name="Town C.D."/>
            <person name="Troukhan M."/>
            <person name="Alexandrov N."/>
            <person name="Feldmann K.A."/>
            <person name="Flavell R.B."/>
            <person name="White O."/>
            <person name="Salzberg S.L."/>
        </authorList>
    </citation>
    <scope>NUCLEOTIDE SEQUENCE</scope>
</reference>
<name>Q8LCG2_ARATH</name>
<organism evidence="1">
    <name type="scientific">Arabidopsis thaliana</name>
    <name type="common">Mouse-ear cress</name>
    <dbReference type="NCBI Taxonomy" id="3702"/>
    <lineage>
        <taxon>Eukaryota</taxon>
        <taxon>Viridiplantae</taxon>
        <taxon>Streptophyta</taxon>
        <taxon>Embryophyta</taxon>
        <taxon>Tracheophyta</taxon>
        <taxon>Spermatophyta</taxon>
        <taxon>Magnoliopsida</taxon>
        <taxon>eudicotyledons</taxon>
        <taxon>Gunneridae</taxon>
        <taxon>Pentapetalae</taxon>
        <taxon>rosids</taxon>
        <taxon>malvids</taxon>
        <taxon>Brassicales</taxon>
        <taxon>Brassicaceae</taxon>
        <taxon>Camelineae</taxon>
        <taxon>Arabidopsis</taxon>
    </lineage>
</organism>
<dbReference type="AlphaFoldDB" id="Q8LCG2"/>
<accession>Q8LCG2</accession>
<reference evidence="1" key="2">
    <citation type="submission" date="2002-03" db="EMBL/GenBank/DDBJ databases">
        <authorList>
            <person name="Brover V."/>
            <person name="Troukhan M."/>
            <person name="Alexandrov N."/>
            <person name="Lu Y.-P."/>
            <person name="Flavell R."/>
            <person name="Feldmann K."/>
        </authorList>
    </citation>
    <scope>NUCLEOTIDE SEQUENCE</scope>
</reference>